<dbReference type="GO" id="GO:0042586">
    <property type="term" value="F:peptide deformylase activity"/>
    <property type="evidence" value="ECO:0007669"/>
    <property type="project" value="UniProtKB-UniRule"/>
</dbReference>
<gene>
    <name evidence="2" type="primary">def</name>
    <name evidence="3" type="ORF">A2966_02360</name>
</gene>
<dbReference type="Pfam" id="PF01327">
    <property type="entry name" value="Pep_deformylase"/>
    <property type="match status" value="1"/>
</dbReference>
<organism evidence="3 4">
    <name type="scientific">Candidatus Roizmanbacteria bacterium RIFCSPLOWO2_01_FULL_41_22</name>
    <dbReference type="NCBI Taxonomy" id="1802067"/>
    <lineage>
        <taxon>Bacteria</taxon>
        <taxon>Candidatus Roizmaniibacteriota</taxon>
    </lineage>
</organism>
<evidence type="ECO:0000256" key="2">
    <source>
        <dbReference type="HAMAP-Rule" id="MF_00163"/>
    </source>
</evidence>
<dbReference type="HAMAP" id="MF_00163">
    <property type="entry name" value="Pep_deformylase"/>
    <property type="match status" value="1"/>
</dbReference>
<dbReference type="PRINTS" id="PR01576">
    <property type="entry name" value="PDEFORMYLASE"/>
</dbReference>
<dbReference type="EMBL" id="MGAR01000008">
    <property type="protein sequence ID" value="OGK52500.1"/>
    <property type="molecule type" value="Genomic_DNA"/>
</dbReference>
<feature type="active site" evidence="2">
    <location>
        <position position="144"/>
    </location>
</feature>
<dbReference type="Proteomes" id="UP000176480">
    <property type="component" value="Unassembled WGS sequence"/>
</dbReference>
<comment type="similarity">
    <text evidence="1 2">Belongs to the polypeptide deformylase family.</text>
</comment>
<protein>
    <recommendedName>
        <fullName evidence="2">Peptide deformylase</fullName>
        <shortName evidence="2">PDF</shortName>
        <ecNumber evidence="2">3.5.1.88</ecNumber>
    </recommendedName>
    <alternativeName>
        <fullName evidence="2">Polypeptide deformylase</fullName>
    </alternativeName>
</protein>
<feature type="binding site" evidence="2">
    <location>
        <position position="143"/>
    </location>
    <ligand>
        <name>Fe cation</name>
        <dbReference type="ChEBI" id="CHEBI:24875"/>
    </ligand>
</feature>
<dbReference type="GO" id="GO:0046872">
    <property type="term" value="F:metal ion binding"/>
    <property type="evidence" value="ECO:0007669"/>
    <property type="project" value="UniProtKB-KW"/>
</dbReference>
<keyword evidence="2" id="KW-0479">Metal-binding</keyword>
<dbReference type="InterPro" id="IPR036821">
    <property type="entry name" value="Peptide_deformylase_sf"/>
</dbReference>
<dbReference type="SUPFAM" id="SSF56420">
    <property type="entry name" value="Peptide deformylase"/>
    <property type="match status" value="1"/>
</dbReference>
<feature type="binding site" evidence="2">
    <location>
        <position position="101"/>
    </location>
    <ligand>
        <name>Fe cation</name>
        <dbReference type="ChEBI" id="CHEBI:24875"/>
    </ligand>
</feature>
<sequence>MLKILTTPNAALNAPVKKVNKIDGKIRRLIAEMADTLESQIDPEGVGLAAPQVGICLALFITKPHPKSPIGIYINPKIIEVKTVKKINKKKSKSSSALEGCLSIPRIWAAVSRPNYILMQYQTLDGSIRKEVFRDFDAVIIQHEVDHLSGKLFTKLAIEQKTVLYAEQEDGEFKQIQI</sequence>
<reference evidence="3 4" key="1">
    <citation type="journal article" date="2016" name="Nat. Commun.">
        <title>Thousands of microbial genomes shed light on interconnected biogeochemical processes in an aquifer system.</title>
        <authorList>
            <person name="Anantharaman K."/>
            <person name="Brown C.T."/>
            <person name="Hug L.A."/>
            <person name="Sharon I."/>
            <person name="Castelle C.J."/>
            <person name="Probst A.J."/>
            <person name="Thomas B.C."/>
            <person name="Singh A."/>
            <person name="Wilkins M.J."/>
            <person name="Karaoz U."/>
            <person name="Brodie E.L."/>
            <person name="Williams K.H."/>
            <person name="Hubbard S.S."/>
            <person name="Banfield J.F."/>
        </authorList>
    </citation>
    <scope>NUCLEOTIDE SEQUENCE [LARGE SCALE GENOMIC DNA]</scope>
</reference>
<comment type="catalytic activity">
    <reaction evidence="2">
        <text>N-terminal N-formyl-L-methionyl-[peptide] + H2O = N-terminal L-methionyl-[peptide] + formate</text>
        <dbReference type="Rhea" id="RHEA:24420"/>
        <dbReference type="Rhea" id="RHEA-COMP:10639"/>
        <dbReference type="Rhea" id="RHEA-COMP:10640"/>
        <dbReference type="ChEBI" id="CHEBI:15377"/>
        <dbReference type="ChEBI" id="CHEBI:15740"/>
        <dbReference type="ChEBI" id="CHEBI:49298"/>
        <dbReference type="ChEBI" id="CHEBI:64731"/>
        <dbReference type="EC" id="3.5.1.88"/>
    </reaction>
</comment>
<dbReference type="InterPro" id="IPR023635">
    <property type="entry name" value="Peptide_deformylase"/>
</dbReference>
<keyword evidence="2" id="KW-0378">Hydrolase</keyword>
<dbReference type="NCBIfam" id="TIGR00079">
    <property type="entry name" value="pept_deformyl"/>
    <property type="match status" value="1"/>
</dbReference>
<dbReference type="EC" id="3.5.1.88" evidence="2"/>
<dbReference type="GO" id="GO:0006412">
    <property type="term" value="P:translation"/>
    <property type="evidence" value="ECO:0007669"/>
    <property type="project" value="UniProtKB-UniRule"/>
</dbReference>
<evidence type="ECO:0000256" key="1">
    <source>
        <dbReference type="ARBA" id="ARBA00010759"/>
    </source>
</evidence>
<evidence type="ECO:0000313" key="3">
    <source>
        <dbReference type="EMBL" id="OGK52500.1"/>
    </source>
</evidence>
<dbReference type="AlphaFoldDB" id="A0A1F7JA64"/>
<dbReference type="Gene3D" id="3.90.45.10">
    <property type="entry name" value="Peptide deformylase"/>
    <property type="match status" value="1"/>
</dbReference>
<proteinExistence type="inferred from homology"/>
<keyword evidence="2" id="KW-0648">Protein biosynthesis</keyword>
<evidence type="ECO:0000313" key="4">
    <source>
        <dbReference type="Proteomes" id="UP000176480"/>
    </source>
</evidence>
<feature type="binding site" evidence="2">
    <location>
        <position position="147"/>
    </location>
    <ligand>
        <name>Fe cation</name>
        <dbReference type="ChEBI" id="CHEBI:24875"/>
    </ligand>
</feature>
<accession>A0A1F7JA64</accession>
<keyword evidence="2" id="KW-0408">Iron</keyword>
<comment type="caution">
    <text evidence="3">The sequence shown here is derived from an EMBL/GenBank/DDBJ whole genome shotgun (WGS) entry which is preliminary data.</text>
</comment>
<dbReference type="PANTHER" id="PTHR10458:SF22">
    <property type="entry name" value="PEPTIDE DEFORMYLASE"/>
    <property type="match status" value="1"/>
</dbReference>
<dbReference type="CDD" id="cd00487">
    <property type="entry name" value="Pep_deformylase"/>
    <property type="match status" value="1"/>
</dbReference>
<comment type="cofactor">
    <cofactor evidence="2">
        <name>Fe(2+)</name>
        <dbReference type="ChEBI" id="CHEBI:29033"/>
    </cofactor>
    <text evidence="2">Binds 1 Fe(2+) ion.</text>
</comment>
<dbReference type="PIRSF" id="PIRSF004749">
    <property type="entry name" value="Pep_def"/>
    <property type="match status" value="1"/>
</dbReference>
<dbReference type="STRING" id="1802067.A2966_02360"/>
<comment type="function">
    <text evidence="2">Removes the formyl group from the N-terminal Met of newly synthesized proteins. Requires at least a dipeptide for an efficient rate of reaction. N-terminal L-methionine is a prerequisite for activity but the enzyme has broad specificity at other positions.</text>
</comment>
<dbReference type="PANTHER" id="PTHR10458">
    <property type="entry name" value="PEPTIDE DEFORMYLASE"/>
    <property type="match status" value="1"/>
</dbReference>
<name>A0A1F7JA64_9BACT</name>